<name>A0A6J6T6V7_9ZZZZ</name>
<feature type="region of interest" description="Disordered" evidence="1">
    <location>
        <begin position="75"/>
        <end position="94"/>
    </location>
</feature>
<dbReference type="EMBL" id="CAEZYW010000121">
    <property type="protein sequence ID" value="CAB4743041.1"/>
    <property type="molecule type" value="Genomic_DNA"/>
</dbReference>
<organism evidence="2">
    <name type="scientific">freshwater metagenome</name>
    <dbReference type="NCBI Taxonomy" id="449393"/>
    <lineage>
        <taxon>unclassified sequences</taxon>
        <taxon>metagenomes</taxon>
        <taxon>ecological metagenomes</taxon>
    </lineage>
</organism>
<accession>A0A6J6T6V7</accession>
<evidence type="ECO:0000313" key="2">
    <source>
        <dbReference type="EMBL" id="CAB4743041.1"/>
    </source>
</evidence>
<dbReference type="AlphaFoldDB" id="A0A6J6T6V7"/>
<gene>
    <name evidence="2" type="ORF">UFOPK2786_00882</name>
</gene>
<protein>
    <submittedName>
        <fullName evidence="2">Unannotated protein</fullName>
    </submittedName>
</protein>
<proteinExistence type="predicted"/>
<reference evidence="2" key="1">
    <citation type="submission" date="2020-05" db="EMBL/GenBank/DDBJ databases">
        <authorList>
            <person name="Chiriac C."/>
            <person name="Salcher M."/>
            <person name="Ghai R."/>
            <person name="Kavagutti S V."/>
        </authorList>
    </citation>
    <scope>NUCLEOTIDE SEQUENCE</scope>
</reference>
<sequence>MAVTLTPQFGCDVVLLLVEGDQLIDAARIRGINLVNEIREPESVDRDAQPYLRLNLVALRDSDITHVVAESCNLEAPGLGPSHAGPSPRTDSRCDSRVRRMTGHGHAIHAQSRLHERKLAIAMGCLVEVHVVHVDRRPRQLQRCLRVQVQEWLGQRRQPTDPCFRRREGVHPGDDAYARVVGSRIKTRSADRVSTGEDRLPEDVDRSIAGRVEQSDNHLRLCSHLRQDIGAVQLLASGQEPDLL</sequence>
<evidence type="ECO:0000256" key="1">
    <source>
        <dbReference type="SAM" id="MobiDB-lite"/>
    </source>
</evidence>